<dbReference type="InterPro" id="IPR018765">
    <property type="entry name" value="DUF2341"/>
</dbReference>
<feature type="chain" id="PRO_5045384919" evidence="4">
    <location>
        <begin position="35"/>
        <end position="1725"/>
    </location>
</feature>
<dbReference type="EMBL" id="FTNK01000009">
    <property type="protein sequence ID" value="SIR25686.1"/>
    <property type="molecule type" value="Genomic_DNA"/>
</dbReference>
<sequence>MTTFPRAKKYVGMFMALLMACQLTLNVQSPQAYASSSSKISDWADSNRNYRMKLSFDNIASNENLLNFSVPVRLDTSKIDYAVTGPTDLQFYDEDQLTVLPYEVEKWDAQGESIVWVKVPQIDGKSSTDHMWLYYGGSSKAVNNAKQVWDPSYLLVYHFGERIEDYYTKPSAVKQFQDSTANNNIGLRQSVGATESGTSYSLEGQDPKYNRIGKYYESHRGGIRSTNGNVGDGEKQMTIGGWVRANEYELKQNYYVISRARDGDNANEAFSIRINGGKWKANVYTNSVDSAVNGYAPTGEMDAGTVDANWTYLSLTYDSTKASNNLKLYRDGVEVASTTREGAIIKTSGAASPLTIGKASDAGMTGGAFHGGVDEVRVSRAARSADWIQAEYASMTDSFLLYGTKESQNSELIMTLLQPKDGEVYYSPELSFTGILNKPSKVTYTLNGGQPVETDTDASGLIQVNLTGLKSGVQQLNVKAVSLSDTNETTEKTVNFSIDGSALSPMVTPSGQSGTLTQQSNAVPLQVQVNDPTGDPVDVEFYEKDIKLTKDFSSKISTDVAYDRTNSMTAPANTTITSETQLSSKGYDQIAAEDNEYFNSRSLSNYPYQRFDLSVSEDLKGINKLEVVWKGHTNEKMMMYAWNNTNSRWELIGSGNGSEDQKDFKIKGTLNTATMINSTTKVGKLYVASTQRDISKPAKIPNRSDYDFSFVWMTDTQYQSESFPHIFDKETQWIADHKDELGIKYVAHTGDIVNTATAQSQWINADHSMKILDDANVPYGVIQGNHDVNAYYFDYFGQSRFANKPYYAGNTNNNKNHYDLISANGTDFIIMYLGWGYTQSDMDWANGILQQYKDRKAILAVHEYLYYDSGNYGTDDVVDAVDLMNKVVAPNSNVFMVLCGHHQAAIYNVKRIGGKVVYENLHDYQDVALGGAASFRMMYFNMKDQELYMVPYSAVTNENTGYFQSKFEAYTIPLNPRQGNIELATDYIGVQGSQINSLGKVPAVDGRAEFVWNNRQAGQPYTWYAQASDSVNTTKSEERSFTIQASVIESLRLKGLAPMSVGEQLHSVVEAVYSDGSITLDVPNMVFTSSQPEIAEVDTDGVVTAKQDGETLITVNSGRLSASYKLLVTSDVIAQPDMQSIRLDNLNNVKVGETLQAVVTAQYTDQTEQTLLGPGIPAVEGITLLSADPTVVSVDVGSGVLTALKEGSTVVSATYGVFQSTVQLMVTADAGTEQPKPVLQSLQIYGANKLNVNDGTQLKLSAQYSDGSQQMVSEDVQYSSSNAAVVTVDATGVVKALSKGKASITAYFGTLMASFDIEVINREGNGSNSGGGGNGGNGGNGNSGAVVTPNVPSQNQESIQVVKPKDLKPGSSLKSVSVTIPDSKTEVQIPYSLADISAELIDVVFPWGTVQVARSELEEVGKGMSKEQQAKAQLTISYHPITDDLDATLKSQGAAAIRLMSPMVSILWASSEGSNQIVQDRKIQISAPVKENMNGKRIGLYNIFDESNMRLTDFDTILKDKQGSYKIVGNGQYMILEYEAKYADLNKHWAETAVVDLSARDLFRDFIEGSTFSESPLQFKPNVTMTRAETAALLARASGLSGSAEPSFTDVKKGMWYNNDLSAAATSGLVQGVNQNTFMPDGNVTREQFAVMLVRAWKLTHKESPVLGTTKYKDNKSISSWAQASIDQATALHLLKGQTNGNFAPKGLVTRAEAAQAIHNLLESL</sequence>
<dbReference type="PANTHER" id="PTHR43143">
    <property type="entry name" value="METALLOPHOSPHOESTERASE, CALCINEURIN SUPERFAMILY"/>
    <property type="match status" value="1"/>
</dbReference>
<dbReference type="Pfam" id="PF00149">
    <property type="entry name" value="Metallophos"/>
    <property type="match status" value="1"/>
</dbReference>
<keyword evidence="1 4" id="KW-0732">Signal</keyword>
<evidence type="ECO:0000259" key="5">
    <source>
        <dbReference type="PROSITE" id="PS51272"/>
    </source>
</evidence>
<dbReference type="InterPro" id="IPR003343">
    <property type="entry name" value="Big_2"/>
</dbReference>
<comment type="caution">
    <text evidence="6">The sequence shown here is derived from an EMBL/GenBank/DDBJ whole genome shotgun (WGS) entry which is preliminary data.</text>
</comment>
<keyword evidence="7" id="KW-1185">Reference proteome</keyword>
<dbReference type="InterPro" id="IPR013783">
    <property type="entry name" value="Ig-like_fold"/>
</dbReference>
<dbReference type="SMART" id="SM00635">
    <property type="entry name" value="BID_2"/>
    <property type="match status" value="3"/>
</dbReference>
<dbReference type="SMART" id="SM00560">
    <property type="entry name" value="LamGL"/>
    <property type="match status" value="1"/>
</dbReference>
<organism evidence="6 7">
    <name type="scientific">Paenibacillus macquariensis</name>
    <dbReference type="NCBI Taxonomy" id="948756"/>
    <lineage>
        <taxon>Bacteria</taxon>
        <taxon>Bacillati</taxon>
        <taxon>Bacillota</taxon>
        <taxon>Bacilli</taxon>
        <taxon>Bacillales</taxon>
        <taxon>Paenibacillaceae</taxon>
        <taxon>Paenibacillus</taxon>
    </lineage>
</organism>
<dbReference type="InterPro" id="IPR004843">
    <property type="entry name" value="Calcineurin-like_PHP"/>
</dbReference>
<dbReference type="InterPro" id="IPR051918">
    <property type="entry name" value="STPP_CPPED1"/>
</dbReference>
<dbReference type="InterPro" id="IPR006558">
    <property type="entry name" value="LamG-like"/>
</dbReference>
<evidence type="ECO:0000256" key="1">
    <source>
        <dbReference type="ARBA" id="ARBA00022729"/>
    </source>
</evidence>
<feature type="signal peptide" evidence="4">
    <location>
        <begin position="1"/>
        <end position="34"/>
    </location>
</feature>
<dbReference type="PROSITE" id="PS51272">
    <property type="entry name" value="SLH"/>
    <property type="match status" value="3"/>
</dbReference>
<dbReference type="Gene3D" id="2.60.40.10">
    <property type="entry name" value="Immunoglobulins"/>
    <property type="match status" value="1"/>
</dbReference>
<keyword evidence="2" id="KW-1015">Disulfide bond</keyword>
<dbReference type="SUPFAM" id="SSF49899">
    <property type="entry name" value="Concanavalin A-like lectins/glucanases"/>
    <property type="match status" value="1"/>
</dbReference>
<dbReference type="InterPro" id="IPR013320">
    <property type="entry name" value="ConA-like_dom_sf"/>
</dbReference>
<dbReference type="RefSeq" id="WP_068588519.1">
    <property type="nucleotide sequence ID" value="NZ_FTNK01000009.1"/>
</dbReference>
<dbReference type="InterPro" id="IPR029052">
    <property type="entry name" value="Metallo-depent_PP-like"/>
</dbReference>
<accession>A0ABY1K4V7</accession>
<feature type="domain" description="SLH" evidence="5">
    <location>
        <begin position="1669"/>
        <end position="1725"/>
    </location>
</feature>
<dbReference type="SUPFAM" id="SSF49373">
    <property type="entry name" value="Invasin/intimin cell-adhesion fragments"/>
    <property type="match status" value="2"/>
</dbReference>
<dbReference type="PANTHER" id="PTHR43143:SF5">
    <property type="entry name" value="SECRETED PROTEIN"/>
    <property type="match status" value="1"/>
</dbReference>
<evidence type="ECO:0000256" key="3">
    <source>
        <dbReference type="SAM" id="MobiDB-lite"/>
    </source>
</evidence>
<dbReference type="Gene3D" id="2.60.120.200">
    <property type="match status" value="1"/>
</dbReference>
<dbReference type="Pfam" id="PF10102">
    <property type="entry name" value="DUF2341"/>
    <property type="match status" value="1"/>
</dbReference>
<feature type="region of interest" description="Disordered" evidence="3">
    <location>
        <begin position="1326"/>
        <end position="1356"/>
    </location>
</feature>
<dbReference type="Gene3D" id="3.60.21.10">
    <property type="match status" value="1"/>
</dbReference>
<protein>
    <submittedName>
        <fullName evidence="6">S-layer homology domain-containing protein</fullName>
    </submittedName>
</protein>
<dbReference type="Pfam" id="PF02368">
    <property type="entry name" value="Big_2"/>
    <property type="match status" value="1"/>
</dbReference>
<name>A0ABY1K4V7_9BACL</name>
<dbReference type="Pfam" id="PF13385">
    <property type="entry name" value="Laminin_G_3"/>
    <property type="match status" value="1"/>
</dbReference>
<dbReference type="InterPro" id="IPR008964">
    <property type="entry name" value="Invasin/intimin_cell_adhesion"/>
</dbReference>
<feature type="domain" description="SLH" evidence="5">
    <location>
        <begin position="1604"/>
        <end position="1667"/>
    </location>
</feature>
<evidence type="ECO:0000256" key="4">
    <source>
        <dbReference type="SAM" id="SignalP"/>
    </source>
</evidence>
<evidence type="ECO:0000256" key="2">
    <source>
        <dbReference type="ARBA" id="ARBA00023157"/>
    </source>
</evidence>
<dbReference type="Proteomes" id="UP000186666">
    <property type="component" value="Unassembled WGS sequence"/>
</dbReference>
<dbReference type="InterPro" id="IPR001119">
    <property type="entry name" value="SLH_dom"/>
</dbReference>
<dbReference type="SUPFAM" id="SSF56300">
    <property type="entry name" value="Metallo-dependent phosphatases"/>
    <property type="match status" value="1"/>
</dbReference>
<reference evidence="6 7" key="1">
    <citation type="submission" date="2017-01" db="EMBL/GenBank/DDBJ databases">
        <authorList>
            <person name="Varghese N."/>
            <person name="Submissions S."/>
        </authorList>
    </citation>
    <scope>NUCLEOTIDE SEQUENCE [LARGE SCALE GENOMIC DNA]</scope>
    <source>
        <strain evidence="6 7">ATCC 23464</strain>
    </source>
</reference>
<feature type="domain" description="SLH" evidence="5">
    <location>
        <begin position="1537"/>
        <end position="1603"/>
    </location>
</feature>
<feature type="compositionally biased region" description="Gly residues" evidence="3">
    <location>
        <begin position="1327"/>
        <end position="1342"/>
    </location>
</feature>
<dbReference type="Pfam" id="PF00395">
    <property type="entry name" value="SLH"/>
    <property type="match status" value="2"/>
</dbReference>
<dbReference type="Gene3D" id="2.60.40.1080">
    <property type="match status" value="3"/>
</dbReference>
<proteinExistence type="predicted"/>
<dbReference type="PROSITE" id="PS51257">
    <property type="entry name" value="PROKAR_LIPOPROTEIN"/>
    <property type="match status" value="1"/>
</dbReference>
<evidence type="ECO:0000313" key="7">
    <source>
        <dbReference type="Proteomes" id="UP000186666"/>
    </source>
</evidence>
<gene>
    <name evidence="6" type="ORF">SAMN05421578_109195</name>
</gene>
<evidence type="ECO:0000313" key="6">
    <source>
        <dbReference type="EMBL" id="SIR25686.1"/>
    </source>
</evidence>